<sequence>MKLKVGCYVPFAERLREEYKINGDQMTANIGTDKIESLMQHFIAVHDEPLFFILELPTQAENEQEIRPGVVEKLHVDVYYLDGCSQAAALTLLKQTGPLLIEDGLSTFGFGGLESGDEILFSKYNIVTIFGQNLQSYAEFFAALQIRENPNLLTAWDLFDPQHPGVSKSVTVQGKDIYSIPEQLKDRGLYLAQRREEN</sequence>
<dbReference type="GeneID" id="83015560"/>
<reference evidence="1 2" key="1">
    <citation type="submission" date="2018-08" db="EMBL/GenBank/DDBJ databases">
        <title>A genome reference for cultivated species of the human gut microbiota.</title>
        <authorList>
            <person name="Zou Y."/>
            <person name="Xue W."/>
            <person name="Luo G."/>
        </authorList>
    </citation>
    <scope>NUCLEOTIDE SEQUENCE [LARGE SCALE GENOMIC DNA]</scope>
    <source>
        <strain evidence="1 2">AF24-29</strain>
    </source>
</reference>
<evidence type="ECO:0000313" key="2">
    <source>
        <dbReference type="Proteomes" id="UP000284178"/>
    </source>
</evidence>
<organism evidence="1 2">
    <name type="scientific">Holdemania filiformis</name>
    <dbReference type="NCBI Taxonomy" id="61171"/>
    <lineage>
        <taxon>Bacteria</taxon>
        <taxon>Bacillati</taxon>
        <taxon>Bacillota</taxon>
        <taxon>Erysipelotrichia</taxon>
        <taxon>Erysipelotrichales</taxon>
        <taxon>Erysipelotrichaceae</taxon>
        <taxon>Holdemania</taxon>
    </lineage>
</organism>
<keyword evidence="2" id="KW-1185">Reference proteome</keyword>
<accession>A0A412G0K5</accession>
<comment type="caution">
    <text evidence="1">The sequence shown here is derived from an EMBL/GenBank/DDBJ whole genome shotgun (WGS) entry which is preliminary data.</text>
</comment>
<dbReference type="EMBL" id="QRUP01000010">
    <property type="protein sequence ID" value="RGR73961.1"/>
    <property type="molecule type" value="Genomic_DNA"/>
</dbReference>
<dbReference type="Proteomes" id="UP000284178">
    <property type="component" value="Unassembled WGS sequence"/>
</dbReference>
<name>A0A412G0K5_9FIRM</name>
<gene>
    <name evidence="1" type="ORF">DWY25_09115</name>
</gene>
<evidence type="ECO:0000313" key="1">
    <source>
        <dbReference type="EMBL" id="RGR73961.1"/>
    </source>
</evidence>
<dbReference type="RefSeq" id="WP_117894972.1">
    <property type="nucleotide sequence ID" value="NZ_CABJCV010000010.1"/>
</dbReference>
<proteinExistence type="predicted"/>
<dbReference type="AlphaFoldDB" id="A0A412G0K5"/>
<protein>
    <submittedName>
        <fullName evidence="1">Uncharacterized protein</fullName>
    </submittedName>
</protein>